<feature type="domain" description="Glucose-methanol-choline oxidoreductase N-terminal" evidence="10">
    <location>
        <begin position="311"/>
        <end position="325"/>
    </location>
</feature>
<feature type="chain" id="PRO_5021267217" evidence="8">
    <location>
        <begin position="24"/>
        <end position="603"/>
    </location>
</feature>
<dbReference type="PROSITE" id="PS00623">
    <property type="entry name" value="GMC_OXRED_1"/>
    <property type="match status" value="1"/>
</dbReference>
<evidence type="ECO:0000256" key="5">
    <source>
        <dbReference type="PIRSR" id="PIRSR000137-1"/>
    </source>
</evidence>
<dbReference type="Gene3D" id="3.30.560.10">
    <property type="entry name" value="Glucose Oxidase, domain 3"/>
    <property type="match status" value="1"/>
</dbReference>
<evidence type="ECO:0000313" key="12">
    <source>
        <dbReference type="Proteomes" id="UP000294933"/>
    </source>
</evidence>
<feature type="active site" description="Proton acceptor" evidence="5">
    <location>
        <position position="581"/>
    </location>
</feature>
<dbReference type="Pfam" id="PF00732">
    <property type="entry name" value="GMC_oxred_N"/>
    <property type="match status" value="1"/>
</dbReference>
<organism evidence="11 12">
    <name type="scientific">Rickenella mellea</name>
    <dbReference type="NCBI Taxonomy" id="50990"/>
    <lineage>
        <taxon>Eukaryota</taxon>
        <taxon>Fungi</taxon>
        <taxon>Dikarya</taxon>
        <taxon>Basidiomycota</taxon>
        <taxon>Agaricomycotina</taxon>
        <taxon>Agaricomycetes</taxon>
        <taxon>Hymenochaetales</taxon>
        <taxon>Rickenellaceae</taxon>
        <taxon>Rickenella</taxon>
    </lineage>
</organism>
<dbReference type="InterPro" id="IPR036188">
    <property type="entry name" value="FAD/NAD-bd_sf"/>
</dbReference>
<evidence type="ECO:0000256" key="6">
    <source>
        <dbReference type="PIRSR" id="PIRSR000137-2"/>
    </source>
</evidence>
<dbReference type="VEuPathDB" id="FungiDB:BD410DRAFT_902562"/>
<dbReference type="GO" id="GO:0016614">
    <property type="term" value="F:oxidoreductase activity, acting on CH-OH group of donors"/>
    <property type="evidence" value="ECO:0007669"/>
    <property type="project" value="InterPro"/>
</dbReference>
<dbReference type="EMBL" id="ML170273">
    <property type="protein sequence ID" value="TDL15491.1"/>
    <property type="molecule type" value="Genomic_DNA"/>
</dbReference>
<keyword evidence="4 6" id="KW-0274">FAD</keyword>
<protein>
    <submittedName>
        <fullName evidence="11">Aryl-alcohol-oxidase from pleurotus Eryingii</fullName>
    </submittedName>
</protein>
<dbReference type="STRING" id="50990.A0A4Y7PKH1"/>
<keyword evidence="12" id="KW-1185">Reference proteome</keyword>
<evidence type="ECO:0000256" key="4">
    <source>
        <dbReference type="ARBA" id="ARBA00022827"/>
    </source>
</evidence>
<dbReference type="Proteomes" id="UP000294933">
    <property type="component" value="Unassembled WGS sequence"/>
</dbReference>
<evidence type="ECO:0000256" key="7">
    <source>
        <dbReference type="RuleBase" id="RU003968"/>
    </source>
</evidence>
<dbReference type="PROSITE" id="PS00624">
    <property type="entry name" value="GMC_OXRED_2"/>
    <property type="match status" value="1"/>
</dbReference>
<evidence type="ECO:0000259" key="10">
    <source>
        <dbReference type="PROSITE" id="PS00624"/>
    </source>
</evidence>
<dbReference type="InterPro" id="IPR000172">
    <property type="entry name" value="GMC_OxRdtase_N"/>
</dbReference>
<dbReference type="PANTHER" id="PTHR11552:SF147">
    <property type="entry name" value="CHOLINE DEHYDROGENASE, MITOCHONDRIAL"/>
    <property type="match status" value="1"/>
</dbReference>
<dbReference type="InterPro" id="IPR012132">
    <property type="entry name" value="GMC_OxRdtase"/>
</dbReference>
<evidence type="ECO:0000259" key="9">
    <source>
        <dbReference type="PROSITE" id="PS00623"/>
    </source>
</evidence>
<feature type="domain" description="Glucose-methanol-choline oxidoreductase N-terminal" evidence="9">
    <location>
        <begin position="115"/>
        <end position="138"/>
    </location>
</feature>
<feature type="signal peptide" evidence="8">
    <location>
        <begin position="1"/>
        <end position="23"/>
    </location>
</feature>
<dbReference type="OrthoDB" id="269227at2759"/>
<dbReference type="GO" id="GO:0050660">
    <property type="term" value="F:flavin adenine dinucleotide binding"/>
    <property type="evidence" value="ECO:0007669"/>
    <property type="project" value="InterPro"/>
</dbReference>
<dbReference type="Gene3D" id="3.50.50.60">
    <property type="entry name" value="FAD/NAD(P)-binding domain"/>
    <property type="match status" value="1"/>
</dbReference>
<comment type="similarity">
    <text evidence="2 7">Belongs to the GMC oxidoreductase family.</text>
</comment>
<keyword evidence="3 7" id="KW-0285">Flavoprotein</keyword>
<evidence type="ECO:0000256" key="3">
    <source>
        <dbReference type="ARBA" id="ARBA00022630"/>
    </source>
</evidence>
<dbReference type="InterPro" id="IPR007867">
    <property type="entry name" value="GMC_OxRtase_C"/>
</dbReference>
<evidence type="ECO:0000313" key="11">
    <source>
        <dbReference type="EMBL" id="TDL15491.1"/>
    </source>
</evidence>
<evidence type="ECO:0000256" key="2">
    <source>
        <dbReference type="ARBA" id="ARBA00010790"/>
    </source>
</evidence>
<name>A0A4Y7PKH1_9AGAM</name>
<evidence type="ECO:0000256" key="1">
    <source>
        <dbReference type="ARBA" id="ARBA00001974"/>
    </source>
</evidence>
<dbReference type="SUPFAM" id="SSF54373">
    <property type="entry name" value="FAD-linked reductases, C-terminal domain"/>
    <property type="match status" value="1"/>
</dbReference>
<feature type="active site" description="Proton donor" evidence="5">
    <location>
        <position position="537"/>
    </location>
</feature>
<comment type="cofactor">
    <cofactor evidence="1 6">
        <name>FAD</name>
        <dbReference type="ChEBI" id="CHEBI:57692"/>
    </cofactor>
</comment>
<dbReference type="AlphaFoldDB" id="A0A4Y7PKH1"/>
<sequence length="603" mass="64666">MALAFSSVFRVLVASALVSSAFAALYDSPSQLPQTVFDYVIIGGGTAGAVVANRLTEDRDVSVLVLEAGRSNKNILEIEIPFYGPGVSTPPDLFWNYTIVPQPGYNNRSFFYERGRVLGGSSSVNGDFYTRGSSDDYDGYARLTGDNGWSWNSLKKYIPRHEKFVPPADDHNTTGEFVPSAHGKNGLVQVSLPGFAFPSDEHVIATTKELPQEFPFNQDHNDGTLLGVAWSQGTVGHPAKRSSSATAYLADEFLNRPNMHVLVHAQATKIIQTGTVKGRPSFHAVQFGDGLNLTGPFHAVNATKEIIVSCGPIGTPHLLQLSGIGDAKALAQVGIKSVINNPHVGQNMTDHSLAVAPYTVPDGQSLDHFLRGDNLTASVAEWNATMKGPLTFAVSNHLGFHRLPNNSSILAGGDPSAGPGASHIELVLSPTWVQFPDPRPPTGSFFTISVAVSCPTSRGTITLASADPFAQPNIDPNYMATDFDIKTHIEGVKMAQRFVAAKAWDGFILEPFGAYANATTDEKIEEYLRSTALTFSHILGGAEVSAKGASWGVVDPDLKVKGAEGLRVVDASIFPYLPSAHPMAATYLFAERASDLIKADRRK</sequence>
<dbReference type="SUPFAM" id="SSF51905">
    <property type="entry name" value="FAD/NAD(P)-binding domain"/>
    <property type="match status" value="1"/>
</dbReference>
<accession>A0A4Y7PKH1</accession>
<proteinExistence type="inferred from homology"/>
<feature type="binding site" evidence="6">
    <location>
        <position position="117"/>
    </location>
    <ligand>
        <name>FAD</name>
        <dbReference type="ChEBI" id="CHEBI:57692"/>
    </ligand>
</feature>
<gene>
    <name evidence="11" type="ORF">BD410DRAFT_902562</name>
</gene>
<keyword evidence="8" id="KW-0732">Signal</keyword>
<evidence type="ECO:0000256" key="8">
    <source>
        <dbReference type="SAM" id="SignalP"/>
    </source>
</evidence>
<dbReference type="Pfam" id="PF05199">
    <property type="entry name" value="GMC_oxred_C"/>
    <property type="match status" value="1"/>
</dbReference>
<reference evidence="11 12" key="1">
    <citation type="submission" date="2018-06" db="EMBL/GenBank/DDBJ databases">
        <title>A transcriptomic atlas of mushroom development highlights an independent origin of complex multicellularity.</title>
        <authorList>
            <consortium name="DOE Joint Genome Institute"/>
            <person name="Krizsan K."/>
            <person name="Almasi E."/>
            <person name="Merenyi Z."/>
            <person name="Sahu N."/>
            <person name="Viragh M."/>
            <person name="Koszo T."/>
            <person name="Mondo S."/>
            <person name="Kiss B."/>
            <person name="Balint B."/>
            <person name="Kues U."/>
            <person name="Barry K."/>
            <person name="Hegedus J.C."/>
            <person name="Henrissat B."/>
            <person name="Johnson J."/>
            <person name="Lipzen A."/>
            <person name="Ohm R."/>
            <person name="Nagy I."/>
            <person name="Pangilinan J."/>
            <person name="Yan J."/>
            <person name="Xiong Y."/>
            <person name="Grigoriev I.V."/>
            <person name="Hibbett D.S."/>
            <person name="Nagy L.G."/>
        </authorList>
    </citation>
    <scope>NUCLEOTIDE SEQUENCE [LARGE SCALE GENOMIC DNA]</scope>
    <source>
        <strain evidence="11 12">SZMC22713</strain>
    </source>
</reference>
<dbReference type="PIRSF" id="PIRSF000137">
    <property type="entry name" value="Alcohol_oxidase"/>
    <property type="match status" value="1"/>
</dbReference>
<dbReference type="PANTHER" id="PTHR11552">
    <property type="entry name" value="GLUCOSE-METHANOL-CHOLINE GMC OXIDOREDUCTASE"/>
    <property type="match status" value="1"/>
</dbReference>